<dbReference type="EMBL" id="PDUD01000004">
    <property type="protein sequence ID" value="PHN07898.1"/>
    <property type="molecule type" value="Genomic_DNA"/>
</dbReference>
<feature type="chain" id="PRO_5011977003" description="Nuclear transport factor 2 family protein" evidence="1">
    <location>
        <begin position="21"/>
        <end position="142"/>
    </location>
</feature>
<protein>
    <recommendedName>
        <fullName evidence="4">Nuclear transport factor 2 family protein</fullName>
    </recommendedName>
</protein>
<name>A0A2D0NHK4_FLAN2</name>
<dbReference type="Pfam" id="PF12893">
    <property type="entry name" value="Lumazine_bd_2"/>
    <property type="match status" value="1"/>
</dbReference>
<dbReference type="SUPFAM" id="SSF54427">
    <property type="entry name" value="NTF2-like"/>
    <property type="match status" value="1"/>
</dbReference>
<proteinExistence type="predicted"/>
<feature type="signal peptide" evidence="1">
    <location>
        <begin position="1"/>
        <end position="20"/>
    </location>
</feature>
<reference evidence="2 3" key="1">
    <citation type="submission" date="2017-10" db="EMBL/GenBank/DDBJ databases">
        <title>The draft genome sequence of Lewinella nigricans NBRC 102662.</title>
        <authorList>
            <person name="Wang K."/>
        </authorList>
    </citation>
    <scope>NUCLEOTIDE SEQUENCE [LARGE SCALE GENOMIC DNA]</scope>
    <source>
        <strain evidence="2 3">NBRC 102662</strain>
    </source>
</reference>
<dbReference type="InterPro" id="IPR032710">
    <property type="entry name" value="NTF2-like_dom_sf"/>
</dbReference>
<evidence type="ECO:0000313" key="2">
    <source>
        <dbReference type="EMBL" id="PHN07898.1"/>
    </source>
</evidence>
<keyword evidence="3" id="KW-1185">Reference proteome</keyword>
<comment type="caution">
    <text evidence="2">The sequence shown here is derived from an EMBL/GenBank/DDBJ whole genome shotgun (WGS) entry which is preliminary data.</text>
</comment>
<dbReference type="Gene3D" id="3.10.450.50">
    <property type="match status" value="1"/>
</dbReference>
<dbReference type="OrthoDB" id="3296006at2"/>
<dbReference type="InterPro" id="IPR039437">
    <property type="entry name" value="FrzH/put_lumazine-bd"/>
</dbReference>
<dbReference type="RefSeq" id="WP_099148687.1">
    <property type="nucleotide sequence ID" value="NZ_PDUD01000004.1"/>
</dbReference>
<evidence type="ECO:0008006" key="4">
    <source>
        <dbReference type="Google" id="ProtNLM"/>
    </source>
</evidence>
<sequence>MLKQTTLMLVLACCCTFATAQEADVERAVLDYVEGFYEGDTSKLHRSVLPEVQKYGYYRLKDKKTYAGEPMSFEQMLKYALSVKKRGPVSPEAPKKVELLDVQDQTAAAKLTAWWGTDYILLGKYDGKWKIVQVLWQSPPTS</sequence>
<dbReference type="Proteomes" id="UP000223913">
    <property type="component" value="Unassembled WGS sequence"/>
</dbReference>
<organism evidence="2 3">
    <name type="scientific">Flavilitoribacter nigricans (strain ATCC 23147 / DSM 23189 / NBRC 102662 / NCIMB 1420 / SS-2)</name>
    <name type="common">Lewinella nigricans</name>
    <dbReference type="NCBI Taxonomy" id="1122177"/>
    <lineage>
        <taxon>Bacteria</taxon>
        <taxon>Pseudomonadati</taxon>
        <taxon>Bacteroidota</taxon>
        <taxon>Saprospiria</taxon>
        <taxon>Saprospirales</taxon>
        <taxon>Lewinellaceae</taxon>
        <taxon>Flavilitoribacter</taxon>
    </lineage>
</organism>
<keyword evidence="1" id="KW-0732">Signal</keyword>
<evidence type="ECO:0000313" key="3">
    <source>
        <dbReference type="Proteomes" id="UP000223913"/>
    </source>
</evidence>
<dbReference type="AlphaFoldDB" id="A0A2D0NHK4"/>
<evidence type="ECO:0000256" key="1">
    <source>
        <dbReference type="SAM" id="SignalP"/>
    </source>
</evidence>
<accession>A0A2D0NHK4</accession>
<gene>
    <name evidence="2" type="ORF">CRP01_03860</name>
</gene>